<dbReference type="GO" id="GO:0046332">
    <property type="term" value="F:SMAD binding"/>
    <property type="evidence" value="ECO:0007669"/>
    <property type="project" value="TreeGrafter"/>
</dbReference>
<dbReference type="PROSITE" id="PS50106">
    <property type="entry name" value="PDZ"/>
    <property type="match status" value="2"/>
</dbReference>
<dbReference type="GO" id="GO:0031697">
    <property type="term" value="F:beta-1 adrenergic receptor binding"/>
    <property type="evidence" value="ECO:0007669"/>
    <property type="project" value="TreeGrafter"/>
</dbReference>
<name>A0A060XE23_ONCMY</name>
<dbReference type="PANTHER" id="PTHR10316:SF78">
    <property type="entry name" value="MEMBRANE-ASSOCIATED GUANYLATE KINASE, WW AND PDZ DOMAIN-CONTAINING PROTEIN 2 ISOFORM X1"/>
    <property type="match status" value="1"/>
</dbReference>
<dbReference type="GO" id="GO:0030425">
    <property type="term" value="C:dendrite"/>
    <property type="evidence" value="ECO:0007669"/>
    <property type="project" value="TreeGrafter"/>
</dbReference>
<dbReference type="GO" id="GO:0043113">
    <property type="term" value="P:receptor clustering"/>
    <property type="evidence" value="ECO:0007669"/>
    <property type="project" value="TreeGrafter"/>
</dbReference>
<evidence type="ECO:0000313" key="4">
    <source>
        <dbReference type="Proteomes" id="UP000193380"/>
    </source>
</evidence>
<dbReference type="Gene3D" id="2.30.42.10">
    <property type="match status" value="2"/>
</dbReference>
<organism evidence="3 4">
    <name type="scientific">Oncorhynchus mykiss</name>
    <name type="common">Rainbow trout</name>
    <name type="synonym">Salmo gairdneri</name>
    <dbReference type="NCBI Taxonomy" id="8022"/>
    <lineage>
        <taxon>Eukaryota</taxon>
        <taxon>Metazoa</taxon>
        <taxon>Chordata</taxon>
        <taxon>Craniata</taxon>
        <taxon>Vertebrata</taxon>
        <taxon>Euteleostomi</taxon>
        <taxon>Actinopterygii</taxon>
        <taxon>Neopterygii</taxon>
        <taxon>Teleostei</taxon>
        <taxon>Protacanthopterygii</taxon>
        <taxon>Salmoniformes</taxon>
        <taxon>Salmonidae</taxon>
        <taxon>Salmoninae</taxon>
        <taxon>Oncorhynchus</taxon>
    </lineage>
</organism>
<dbReference type="GO" id="GO:0007165">
    <property type="term" value="P:signal transduction"/>
    <property type="evidence" value="ECO:0007669"/>
    <property type="project" value="TreeGrafter"/>
</dbReference>
<dbReference type="GO" id="GO:0005911">
    <property type="term" value="C:cell-cell junction"/>
    <property type="evidence" value="ECO:0007669"/>
    <property type="project" value="TreeGrafter"/>
</dbReference>
<accession>A0A060XE23</accession>
<reference evidence="3" key="2">
    <citation type="submission" date="2014-03" db="EMBL/GenBank/DDBJ databases">
        <authorList>
            <person name="Genoscope - CEA"/>
        </authorList>
    </citation>
    <scope>NUCLEOTIDE SEQUENCE</scope>
</reference>
<dbReference type="GO" id="GO:0005737">
    <property type="term" value="C:cytoplasm"/>
    <property type="evidence" value="ECO:0007669"/>
    <property type="project" value="TreeGrafter"/>
</dbReference>
<dbReference type="GO" id="GO:0030159">
    <property type="term" value="F:signaling receptor complex adaptor activity"/>
    <property type="evidence" value="ECO:0007669"/>
    <property type="project" value="TreeGrafter"/>
</dbReference>
<dbReference type="InterPro" id="IPR001478">
    <property type="entry name" value="PDZ"/>
</dbReference>
<dbReference type="Pfam" id="PF17820">
    <property type="entry name" value="PDZ_6"/>
    <property type="match status" value="1"/>
</dbReference>
<dbReference type="STRING" id="8022.A0A060XE23"/>
<evidence type="ECO:0000313" key="3">
    <source>
        <dbReference type="EMBL" id="CDQ75120.1"/>
    </source>
</evidence>
<dbReference type="GO" id="GO:0005886">
    <property type="term" value="C:plasma membrane"/>
    <property type="evidence" value="ECO:0007669"/>
    <property type="project" value="GOC"/>
</dbReference>
<gene>
    <name evidence="3" type="ORF">GSONMT00016403001</name>
</gene>
<sequence>MNVSGRDRQAGSISQPVEIRNQITSFLCIYSIQRNIVIGAIIENTPAERDGRLRPGDELISVDKMVVAGKPHRYVIDLMHAAAHNGQVSLKVRRRVHFFSEVLGVNGRSPGYVSTQHNSPLSDVASASCPVTPGNVPPPCTTSPLEGTVPLHTSDVIIHRKENEGFGFVIISSLNRPENTAVITVPHKIGRIIEGSPADRFGCLKVGDRILAVNGQSIISMPHADIVKLIKDAGLIVTLHIIPEEEKIRESVGRERRREGERAENREGGSQRI</sequence>
<feature type="region of interest" description="Disordered" evidence="1">
    <location>
        <begin position="249"/>
        <end position="273"/>
    </location>
</feature>
<dbReference type="EMBL" id="FR905027">
    <property type="protein sequence ID" value="CDQ75120.1"/>
    <property type="molecule type" value="Genomic_DNA"/>
</dbReference>
<evidence type="ECO:0000259" key="2">
    <source>
        <dbReference type="PROSITE" id="PS50106"/>
    </source>
</evidence>
<dbReference type="CDD" id="cd06734">
    <property type="entry name" value="PDZ4_MAGI-1_3-like"/>
    <property type="match status" value="1"/>
</dbReference>
<dbReference type="SUPFAM" id="SSF50156">
    <property type="entry name" value="PDZ domain-like"/>
    <property type="match status" value="2"/>
</dbReference>
<dbReference type="Proteomes" id="UP000193380">
    <property type="component" value="Unassembled WGS sequence"/>
</dbReference>
<proteinExistence type="predicted"/>
<dbReference type="PaxDb" id="8022-A0A060XE23"/>
<reference evidence="3" key="1">
    <citation type="journal article" date="2014" name="Nat. Commun.">
        <title>The rainbow trout genome provides novel insights into evolution after whole-genome duplication in vertebrates.</title>
        <authorList>
            <person name="Berthelot C."/>
            <person name="Brunet F."/>
            <person name="Chalopin D."/>
            <person name="Juanchich A."/>
            <person name="Bernard M."/>
            <person name="Noel B."/>
            <person name="Bento P."/>
            <person name="Da Silva C."/>
            <person name="Labadie K."/>
            <person name="Alberti A."/>
            <person name="Aury J.M."/>
            <person name="Louis A."/>
            <person name="Dehais P."/>
            <person name="Bardou P."/>
            <person name="Montfort J."/>
            <person name="Klopp C."/>
            <person name="Cabau C."/>
            <person name="Gaspin C."/>
            <person name="Thorgaard G.H."/>
            <person name="Boussaha M."/>
            <person name="Quillet E."/>
            <person name="Guyomard R."/>
            <person name="Galiana D."/>
            <person name="Bobe J."/>
            <person name="Volff J.N."/>
            <person name="Genet C."/>
            <person name="Wincker P."/>
            <person name="Jaillon O."/>
            <person name="Roest Crollius H."/>
            <person name="Guiguen Y."/>
        </authorList>
    </citation>
    <scope>NUCLEOTIDE SEQUENCE [LARGE SCALE GENOMIC DNA]</scope>
</reference>
<feature type="domain" description="PDZ" evidence="2">
    <location>
        <begin position="36"/>
        <end position="94"/>
    </location>
</feature>
<dbReference type="InterPro" id="IPR041489">
    <property type="entry name" value="PDZ_6"/>
</dbReference>
<dbReference type="FunFam" id="2.30.42.10:FF:000012">
    <property type="entry name" value="Membrane associated guanylate kinase, WW and PDZ domain containing 1"/>
    <property type="match status" value="1"/>
</dbReference>
<dbReference type="GO" id="GO:0070699">
    <property type="term" value="F:type II activin receptor binding"/>
    <property type="evidence" value="ECO:0007669"/>
    <property type="project" value="TreeGrafter"/>
</dbReference>
<dbReference type="SMART" id="SM00228">
    <property type="entry name" value="PDZ"/>
    <property type="match status" value="2"/>
</dbReference>
<dbReference type="PANTHER" id="PTHR10316">
    <property type="entry name" value="MEMBRANE ASSOCIATED GUANYLATE KINASE-RELATED"/>
    <property type="match status" value="1"/>
</dbReference>
<protein>
    <recommendedName>
        <fullName evidence="2">PDZ domain-containing protein</fullName>
    </recommendedName>
</protein>
<dbReference type="InterPro" id="IPR036034">
    <property type="entry name" value="PDZ_sf"/>
</dbReference>
<evidence type="ECO:0000256" key="1">
    <source>
        <dbReference type="SAM" id="MobiDB-lite"/>
    </source>
</evidence>
<dbReference type="AlphaFoldDB" id="A0A060XE23"/>
<feature type="domain" description="PDZ" evidence="2">
    <location>
        <begin position="155"/>
        <end position="245"/>
    </location>
</feature>
<dbReference type="Pfam" id="PF00595">
    <property type="entry name" value="PDZ"/>
    <property type="match status" value="1"/>
</dbReference>